<dbReference type="EMBL" id="JARAKH010000036">
    <property type="protein sequence ID" value="KAK8384122.1"/>
    <property type="molecule type" value="Genomic_DNA"/>
</dbReference>
<accession>A0AAW0TBP4</accession>
<dbReference type="Proteomes" id="UP001487740">
    <property type="component" value="Unassembled WGS sequence"/>
</dbReference>
<evidence type="ECO:0000313" key="2">
    <source>
        <dbReference type="EMBL" id="KAK8384122.1"/>
    </source>
</evidence>
<name>A0AAW0TBP4_SCYPA</name>
<reference evidence="2 3" key="1">
    <citation type="submission" date="2023-03" db="EMBL/GenBank/DDBJ databases">
        <title>High-quality genome of Scylla paramamosain provides insights in environmental adaptation.</title>
        <authorList>
            <person name="Zhang L."/>
        </authorList>
    </citation>
    <scope>NUCLEOTIDE SEQUENCE [LARGE SCALE GENOMIC DNA]</scope>
    <source>
        <strain evidence="2">LZ_2023a</strain>
        <tissue evidence="2">Muscle</tissue>
    </source>
</reference>
<sequence length="225" mass="24108">MTIRTQVPHVRQPPTVAAAAAAVEEVEGGGVSGGEGRLYSLPPPPVPSVAVLPPLEEGLNRSTGSSVLHSGLQTSNHLQPAMSCGMIQTDNYFSSSSWISRSESSESLSRLDLVSPHQCPTEPMMTLEDLRSQYNSCYTCGVSWSDNHVSLDCGECGGYSLERPCPLCDGKCRMAWRRDISMSHSVGKAHWEGECALSVNDRPAVPAFLAEDVLVQGLEDLSTSS</sequence>
<dbReference type="InterPro" id="IPR007110">
    <property type="entry name" value="Ig-like_dom"/>
</dbReference>
<proteinExistence type="predicted"/>
<gene>
    <name evidence="2" type="ORF">O3P69_016088</name>
</gene>
<dbReference type="AlphaFoldDB" id="A0AAW0TBP4"/>
<keyword evidence="3" id="KW-1185">Reference proteome</keyword>
<protein>
    <recommendedName>
        <fullName evidence="1">Ig-like domain-containing protein</fullName>
    </recommendedName>
</protein>
<comment type="caution">
    <text evidence="2">The sequence shown here is derived from an EMBL/GenBank/DDBJ whole genome shotgun (WGS) entry which is preliminary data.</text>
</comment>
<feature type="domain" description="Ig-like" evidence="1">
    <location>
        <begin position="47"/>
        <end position="150"/>
    </location>
</feature>
<evidence type="ECO:0000313" key="3">
    <source>
        <dbReference type="Proteomes" id="UP001487740"/>
    </source>
</evidence>
<evidence type="ECO:0000259" key="1">
    <source>
        <dbReference type="PROSITE" id="PS50835"/>
    </source>
</evidence>
<organism evidence="2 3">
    <name type="scientific">Scylla paramamosain</name>
    <name type="common">Mud crab</name>
    <dbReference type="NCBI Taxonomy" id="85552"/>
    <lineage>
        <taxon>Eukaryota</taxon>
        <taxon>Metazoa</taxon>
        <taxon>Ecdysozoa</taxon>
        <taxon>Arthropoda</taxon>
        <taxon>Crustacea</taxon>
        <taxon>Multicrustacea</taxon>
        <taxon>Malacostraca</taxon>
        <taxon>Eumalacostraca</taxon>
        <taxon>Eucarida</taxon>
        <taxon>Decapoda</taxon>
        <taxon>Pleocyemata</taxon>
        <taxon>Brachyura</taxon>
        <taxon>Eubrachyura</taxon>
        <taxon>Portunoidea</taxon>
        <taxon>Portunidae</taxon>
        <taxon>Portuninae</taxon>
        <taxon>Scylla</taxon>
    </lineage>
</organism>
<dbReference type="PROSITE" id="PS50835">
    <property type="entry name" value="IG_LIKE"/>
    <property type="match status" value="1"/>
</dbReference>